<keyword evidence="12 17" id="KW-0456">Lyase</keyword>
<dbReference type="GO" id="GO:0046496">
    <property type="term" value="P:nicotinamide nucleotide metabolic process"/>
    <property type="evidence" value="ECO:0007669"/>
    <property type="project" value="UniProtKB-UniRule"/>
</dbReference>
<dbReference type="Gene3D" id="3.40.50.10260">
    <property type="entry name" value="YjeF N-terminal domain"/>
    <property type="match status" value="1"/>
</dbReference>
<evidence type="ECO:0000256" key="16">
    <source>
        <dbReference type="ARBA" id="ARBA00049209"/>
    </source>
</evidence>
<comment type="caution">
    <text evidence="18">Lacks conserved residue(s) required for the propagation of feature annotation.</text>
</comment>
<evidence type="ECO:0000256" key="3">
    <source>
        <dbReference type="ARBA" id="ARBA00006001"/>
    </source>
</evidence>
<keyword evidence="23" id="KW-1185">Reference proteome</keyword>
<accession>A0A1L6MVF9</accession>
<dbReference type="Gene3D" id="3.40.1190.20">
    <property type="match status" value="1"/>
</dbReference>
<dbReference type="NCBIfam" id="TIGR00197">
    <property type="entry name" value="yjeF_nterm"/>
    <property type="match status" value="1"/>
</dbReference>
<keyword evidence="7 17" id="KW-0067">ATP-binding</keyword>
<keyword evidence="5 18" id="KW-0479">Metal-binding</keyword>
<evidence type="ECO:0000313" key="23">
    <source>
        <dbReference type="Proteomes" id="UP000185544"/>
    </source>
</evidence>
<comment type="similarity">
    <text evidence="4 19">In the C-terminal section; belongs to the NnrD/CARKD family.</text>
</comment>
<comment type="cofactor">
    <cofactor evidence="17">
        <name>Mg(2+)</name>
        <dbReference type="ChEBI" id="CHEBI:18420"/>
    </cofactor>
</comment>
<feature type="binding site" evidence="17">
    <location>
        <begin position="428"/>
        <end position="432"/>
    </location>
    <ligand>
        <name>AMP</name>
        <dbReference type="ChEBI" id="CHEBI:456215"/>
    </ligand>
</feature>
<dbReference type="InterPro" id="IPR029056">
    <property type="entry name" value="Ribokinase-like"/>
</dbReference>
<evidence type="ECO:0000256" key="5">
    <source>
        <dbReference type="ARBA" id="ARBA00022723"/>
    </source>
</evidence>
<organism evidence="22 23">
    <name type="scientific">Pajaroellobacter abortibovis</name>
    <dbReference type="NCBI Taxonomy" id="1882918"/>
    <lineage>
        <taxon>Bacteria</taxon>
        <taxon>Pseudomonadati</taxon>
        <taxon>Myxococcota</taxon>
        <taxon>Polyangia</taxon>
        <taxon>Polyangiales</taxon>
        <taxon>Polyangiaceae</taxon>
    </lineage>
</organism>
<evidence type="ECO:0000256" key="14">
    <source>
        <dbReference type="ARBA" id="ARBA00025153"/>
    </source>
</evidence>
<evidence type="ECO:0000256" key="9">
    <source>
        <dbReference type="ARBA" id="ARBA00022958"/>
    </source>
</evidence>
<comment type="subunit">
    <text evidence="17">Homotetramer.</text>
</comment>
<comment type="function">
    <text evidence="14 19">Bifunctional enzyme that catalyzes the epimerization of the S- and R-forms of NAD(P)HX and the dehydration of the S-form of NAD(P)HX at the expense of ADP, which is converted to AMP. This allows the repair of both epimers of NAD(P)HX, a damaged form of NAD(P)H that is a result of enzymatic or heat-dependent hydration.</text>
</comment>
<feature type="binding site" evidence="18">
    <location>
        <begin position="137"/>
        <end position="143"/>
    </location>
    <ligand>
        <name>(6S)-NADPHX</name>
        <dbReference type="ChEBI" id="CHEBI:64076"/>
    </ligand>
</feature>
<dbReference type="InterPro" id="IPR000631">
    <property type="entry name" value="CARKD"/>
</dbReference>
<dbReference type="GO" id="GO:0046872">
    <property type="term" value="F:metal ion binding"/>
    <property type="evidence" value="ECO:0007669"/>
    <property type="project" value="UniProtKB-UniRule"/>
</dbReference>
<evidence type="ECO:0000256" key="12">
    <source>
        <dbReference type="ARBA" id="ARBA00023239"/>
    </source>
</evidence>
<evidence type="ECO:0000256" key="13">
    <source>
        <dbReference type="ARBA" id="ARBA00023268"/>
    </source>
</evidence>
<evidence type="ECO:0000256" key="8">
    <source>
        <dbReference type="ARBA" id="ARBA00022857"/>
    </source>
</evidence>
<feature type="binding site" evidence="18">
    <location>
        <position position="166"/>
    </location>
    <ligand>
        <name>(6S)-NADPHX</name>
        <dbReference type="ChEBI" id="CHEBI:64076"/>
    </ligand>
</feature>
<feature type="binding site" evidence="17">
    <location>
        <position position="267"/>
    </location>
    <ligand>
        <name>(6S)-NADPHX</name>
        <dbReference type="ChEBI" id="CHEBI:64076"/>
    </ligand>
</feature>
<protein>
    <recommendedName>
        <fullName evidence="19">Bifunctional NAD(P)H-hydrate repair enzyme</fullName>
    </recommendedName>
    <alternativeName>
        <fullName evidence="19">Nicotinamide nucleotide repair protein</fullName>
    </alternativeName>
    <domain>
        <recommendedName>
            <fullName evidence="19">ADP-dependent (S)-NAD(P)H-hydrate dehydratase</fullName>
            <ecNumber evidence="19">4.2.1.136</ecNumber>
        </recommendedName>
        <alternativeName>
            <fullName evidence="19">ADP-dependent NAD(P)HX dehydratase</fullName>
        </alternativeName>
    </domain>
    <domain>
        <recommendedName>
            <fullName evidence="19">NAD(P)H-hydrate epimerase</fullName>
            <ecNumber evidence="19">5.1.99.6</ecNumber>
        </recommendedName>
    </domain>
</protein>
<evidence type="ECO:0000256" key="10">
    <source>
        <dbReference type="ARBA" id="ARBA00023027"/>
    </source>
</evidence>
<evidence type="ECO:0000256" key="18">
    <source>
        <dbReference type="HAMAP-Rule" id="MF_01966"/>
    </source>
</evidence>
<comment type="similarity">
    <text evidence="17">Belongs to the NnrD/CARKD family.</text>
</comment>
<feature type="domain" description="YjeF N-terminal" evidence="21">
    <location>
        <begin position="10"/>
        <end position="223"/>
    </location>
</feature>
<evidence type="ECO:0000259" key="21">
    <source>
        <dbReference type="PROSITE" id="PS51385"/>
    </source>
</evidence>
<dbReference type="STRING" id="1882918.BCY86_01515"/>
<evidence type="ECO:0000256" key="7">
    <source>
        <dbReference type="ARBA" id="ARBA00022840"/>
    </source>
</evidence>
<comment type="similarity">
    <text evidence="3 19">In the N-terminal section; belongs to the NnrE/AIBP family.</text>
</comment>
<evidence type="ECO:0000256" key="11">
    <source>
        <dbReference type="ARBA" id="ARBA00023235"/>
    </source>
</evidence>
<comment type="catalytic activity">
    <reaction evidence="15 17 19">
        <text>(6S)-NADHX + ADP = AMP + phosphate + NADH + H(+)</text>
        <dbReference type="Rhea" id="RHEA:32223"/>
        <dbReference type="ChEBI" id="CHEBI:15378"/>
        <dbReference type="ChEBI" id="CHEBI:43474"/>
        <dbReference type="ChEBI" id="CHEBI:57945"/>
        <dbReference type="ChEBI" id="CHEBI:64074"/>
        <dbReference type="ChEBI" id="CHEBI:456215"/>
        <dbReference type="ChEBI" id="CHEBI:456216"/>
        <dbReference type="EC" id="4.2.1.136"/>
    </reaction>
</comment>
<dbReference type="GO" id="GO:0110051">
    <property type="term" value="P:metabolite repair"/>
    <property type="evidence" value="ECO:0007669"/>
    <property type="project" value="TreeGrafter"/>
</dbReference>
<dbReference type="PROSITE" id="PS51385">
    <property type="entry name" value="YJEF_N"/>
    <property type="match status" value="1"/>
</dbReference>
<dbReference type="GO" id="GO:0052855">
    <property type="term" value="F:ADP-dependent NAD(P)H-hydrate dehydratase activity"/>
    <property type="evidence" value="ECO:0007669"/>
    <property type="project" value="UniProtKB-UniRule"/>
</dbReference>
<dbReference type="Pfam" id="PF01256">
    <property type="entry name" value="Carb_kinase"/>
    <property type="match status" value="1"/>
</dbReference>
<dbReference type="RefSeq" id="WP_075276154.1">
    <property type="nucleotide sequence ID" value="NZ_CP016908.1"/>
</dbReference>
<dbReference type="EC" id="4.2.1.136" evidence="19"/>
<dbReference type="SUPFAM" id="SSF53613">
    <property type="entry name" value="Ribokinase-like"/>
    <property type="match status" value="1"/>
</dbReference>
<dbReference type="PANTHER" id="PTHR12592">
    <property type="entry name" value="ATP-DEPENDENT (S)-NAD(P)H-HYDRATE DEHYDRATASE FAMILY MEMBER"/>
    <property type="match status" value="1"/>
</dbReference>
<reference evidence="22 23" key="1">
    <citation type="submission" date="2016-08" db="EMBL/GenBank/DDBJ databases">
        <title>Identification and validation of antigenic proteins from Pajaroellobacter abortibovis using de-novo genome sequence assembly and reverse vaccinology.</title>
        <authorList>
            <person name="Welly B.T."/>
            <person name="Miller M.R."/>
            <person name="Stott J.L."/>
            <person name="Blanchard M.T."/>
            <person name="Islas-Trejo A.D."/>
            <person name="O'Rourke S.M."/>
            <person name="Young A.E."/>
            <person name="Medrano J.F."/>
            <person name="Van Eenennaam A.L."/>
        </authorList>
    </citation>
    <scope>NUCLEOTIDE SEQUENCE [LARGE SCALE GENOMIC DNA]</scope>
    <source>
        <strain evidence="22 23">BTF92-0548A/99-0131</strain>
    </source>
</reference>
<evidence type="ECO:0000256" key="15">
    <source>
        <dbReference type="ARBA" id="ARBA00048238"/>
    </source>
</evidence>
<dbReference type="InterPro" id="IPR036652">
    <property type="entry name" value="YjeF_N_dom_sf"/>
</dbReference>
<feature type="binding site" evidence="18">
    <location>
        <position position="62"/>
    </location>
    <ligand>
        <name>K(+)</name>
        <dbReference type="ChEBI" id="CHEBI:29103"/>
    </ligand>
</feature>
<feature type="binding site" evidence="18">
    <location>
        <position position="169"/>
    </location>
    <ligand>
        <name>K(+)</name>
        <dbReference type="ChEBI" id="CHEBI:29103"/>
    </ligand>
</feature>
<feature type="binding site" evidence="17">
    <location>
        <position position="458"/>
    </location>
    <ligand>
        <name>(6S)-NADPHX</name>
        <dbReference type="ChEBI" id="CHEBI:64076"/>
    </ligand>
</feature>
<comment type="function">
    <text evidence="18">Catalyzes the epimerization of the S- and R-forms of NAD(P)HX, a damaged form of NAD(P)H that is a result of enzymatic or heat-dependent hydration. This is a prerequisite for the S-specific NAD(P)H-hydrate dehydratase to allow the repair of both epimers of NAD(P)HX.</text>
</comment>
<dbReference type="OrthoDB" id="9806925at2"/>
<dbReference type="HAMAP" id="MF_01966">
    <property type="entry name" value="NADHX_epimerase"/>
    <property type="match status" value="1"/>
</dbReference>
<dbReference type="Pfam" id="PF03853">
    <property type="entry name" value="YjeF_N"/>
    <property type="match status" value="1"/>
</dbReference>
<feature type="binding site" evidence="17">
    <location>
        <position position="331"/>
    </location>
    <ligand>
        <name>(6S)-NADPHX</name>
        <dbReference type="ChEBI" id="CHEBI:64076"/>
    </ligand>
</feature>
<keyword evidence="13" id="KW-0511">Multifunctional enzyme</keyword>
<evidence type="ECO:0000313" key="22">
    <source>
        <dbReference type="EMBL" id="APR99506.1"/>
    </source>
</evidence>
<dbReference type="GO" id="GO:0005524">
    <property type="term" value="F:ATP binding"/>
    <property type="evidence" value="ECO:0007669"/>
    <property type="project" value="UniProtKB-UniRule"/>
</dbReference>
<keyword evidence="6 17" id="KW-0547">Nucleotide-binding</keyword>
<evidence type="ECO:0000256" key="2">
    <source>
        <dbReference type="ARBA" id="ARBA00000909"/>
    </source>
</evidence>
<dbReference type="NCBIfam" id="TIGR00196">
    <property type="entry name" value="yjeF_cterm"/>
    <property type="match status" value="1"/>
</dbReference>
<dbReference type="InterPro" id="IPR004443">
    <property type="entry name" value="YjeF_N_dom"/>
</dbReference>
<keyword evidence="10 17" id="KW-0520">NAD</keyword>
<dbReference type="KEGG" id="pabo:BCY86_01515"/>
<evidence type="ECO:0000256" key="1">
    <source>
        <dbReference type="ARBA" id="ARBA00000013"/>
    </source>
</evidence>
<feature type="binding site" evidence="17">
    <location>
        <position position="384"/>
    </location>
    <ligand>
        <name>(6S)-NADPHX</name>
        <dbReference type="ChEBI" id="CHEBI:64076"/>
    </ligand>
</feature>
<dbReference type="PROSITE" id="PS51383">
    <property type="entry name" value="YJEF_C_3"/>
    <property type="match status" value="1"/>
</dbReference>
<comment type="function">
    <text evidence="17">Catalyzes the dehydration of the S-form of NAD(P)HX at the expense of ADP, which is converted to AMP. Together with NAD(P)HX epimerase, which catalyzes the epimerization of the S- and R-forms, the enzyme allows the repair of both epimers of NAD(P)HX, a damaged form of NAD(P)H that is a result of enzymatic or heat-dependent hydration.</text>
</comment>
<comment type="catalytic activity">
    <reaction evidence="2 18 19">
        <text>(6R)-NADPHX = (6S)-NADPHX</text>
        <dbReference type="Rhea" id="RHEA:32227"/>
        <dbReference type="ChEBI" id="CHEBI:64076"/>
        <dbReference type="ChEBI" id="CHEBI:64077"/>
        <dbReference type="EC" id="5.1.99.6"/>
    </reaction>
</comment>
<dbReference type="PANTHER" id="PTHR12592:SF0">
    <property type="entry name" value="ATP-DEPENDENT (S)-NAD(P)H-HYDRATE DEHYDRATASE"/>
    <property type="match status" value="1"/>
</dbReference>
<dbReference type="HAMAP" id="MF_01965">
    <property type="entry name" value="NADHX_dehydratase"/>
    <property type="match status" value="1"/>
</dbReference>
<feature type="binding site" evidence="18">
    <location>
        <position position="133"/>
    </location>
    <ligand>
        <name>K(+)</name>
        <dbReference type="ChEBI" id="CHEBI:29103"/>
    </ligand>
</feature>
<dbReference type="InterPro" id="IPR030677">
    <property type="entry name" value="Nnr"/>
</dbReference>
<dbReference type="EC" id="5.1.99.6" evidence="19"/>
<comment type="cofactor">
    <cofactor evidence="18 19">
        <name>K(+)</name>
        <dbReference type="ChEBI" id="CHEBI:29103"/>
    </cofactor>
    <text evidence="18 19">Binds 1 potassium ion per subunit.</text>
</comment>
<keyword evidence="9 18" id="KW-0630">Potassium</keyword>
<dbReference type="EMBL" id="CP016908">
    <property type="protein sequence ID" value="APR99506.1"/>
    <property type="molecule type" value="Genomic_DNA"/>
</dbReference>
<sequence>MKAVLSCEQMRAFDRHAITSWGIPGNLLMENAGRGAAEFIQTELLPGCTGVQVVMVIGSGNNGGDGLVVARHLLCSGVHVRVFAIGERARRSKELLEQCAIWLSLGGKIHEIDEEDGILELEKALENADVVVDALFGIGLSRPIAGRSSQVIRAINCARGVRVSLDLPSGLDGDQGDVLGDAVCADWTLTFGCLKLGLLTSSGAVRAGQVRLLSLGVPQPPPFLRVGAYLPEPSDICAQLSPRSLNVYKGRAGRVVIVGGSEGKVGAVLLAARAALRSGAGTVTIASWPEVVGAVEGKLPEAMTFSLKRDRLVDQVDEIIEGKRVVVIGPGFGFDEGSKRVFFHISTSFKGLCVVDADAITLLSHAYEQYVDQSIAGPRIFTPHSGEAARLLKASGNAAFASSTQVEADRYAAIRELIAATRGVVILKGLYSLIGEWGRPLVVNPTGNPLLATPGSGDVLTGVLAALGCALPPFEAAYCATYLHGLAGDCAIDRFGDRGLLASEVADYIPSVISQLCSRGFHRTSSR</sequence>
<evidence type="ECO:0000256" key="4">
    <source>
        <dbReference type="ARBA" id="ARBA00009524"/>
    </source>
</evidence>
<evidence type="ECO:0000256" key="6">
    <source>
        <dbReference type="ARBA" id="ARBA00022741"/>
    </source>
</evidence>
<gene>
    <name evidence="18" type="primary">nnrE</name>
    <name evidence="17" type="synonym">nnrD</name>
    <name evidence="22" type="ORF">BCY86_01515</name>
</gene>
<evidence type="ECO:0000259" key="20">
    <source>
        <dbReference type="PROSITE" id="PS51383"/>
    </source>
</evidence>
<dbReference type="PIRSF" id="PIRSF017184">
    <property type="entry name" value="Nnr"/>
    <property type="match status" value="1"/>
</dbReference>
<dbReference type="CDD" id="cd01171">
    <property type="entry name" value="YXKO-related"/>
    <property type="match status" value="1"/>
</dbReference>
<evidence type="ECO:0000256" key="17">
    <source>
        <dbReference type="HAMAP-Rule" id="MF_01965"/>
    </source>
</evidence>
<comment type="similarity">
    <text evidence="18">Belongs to the NnrE/AIBP family.</text>
</comment>
<evidence type="ECO:0000256" key="19">
    <source>
        <dbReference type="PIRNR" id="PIRNR017184"/>
    </source>
</evidence>
<dbReference type="AlphaFoldDB" id="A0A1L6MVF9"/>
<dbReference type="Proteomes" id="UP000185544">
    <property type="component" value="Chromosome"/>
</dbReference>
<feature type="binding site" evidence="18">
    <location>
        <begin position="61"/>
        <end position="65"/>
    </location>
    <ligand>
        <name>(6S)-NADPHX</name>
        <dbReference type="ChEBI" id="CHEBI:64076"/>
    </ligand>
</feature>
<comment type="catalytic activity">
    <reaction evidence="1 18 19">
        <text>(6R)-NADHX = (6S)-NADHX</text>
        <dbReference type="Rhea" id="RHEA:32215"/>
        <dbReference type="ChEBI" id="CHEBI:64074"/>
        <dbReference type="ChEBI" id="CHEBI:64075"/>
        <dbReference type="EC" id="5.1.99.6"/>
    </reaction>
</comment>
<dbReference type="SUPFAM" id="SSF64153">
    <property type="entry name" value="YjeF N-terminal domain-like"/>
    <property type="match status" value="1"/>
</dbReference>
<feature type="binding site" evidence="17">
    <location>
        <position position="457"/>
    </location>
    <ligand>
        <name>AMP</name>
        <dbReference type="ChEBI" id="CHEBI:456215"/>
    </ligand>
</feature>
<feature type="domain" description="YjeF C-terminal" evidence="20">
    <location>
        <begin position="232"/>
        <end position="516"/>
    </location>
</feature>
<dbReference type="GO" id="GO:0052856">
    <property type="term" value="F:NAD(P)HX epimerase activity"/>
    <property type="evidence" value="ECO:0007669"/>
    <property type="project" value="UniProtKB-UniRule"/>
</dbReference>
<keyword evidence="8 17" id="KW-0521">NADP</keyword>
<name>A0A1L6MVF9_9BACT</name>
<proteinExistence type="inferred from homology"/>
<keyword evidence="11 18" id="KW-0413">Isomerase</keyword>
<comment type="catalytic activity">
    <reaction evidence="16 17 19">
        <text>(6S)-NADPHX + ADP = AMP + phosphate + NADPH + H(+)</text>
        <dbReference type="Rhea" id="RHEA:32235"/>
        <dbReference type="ChEBI" id="CHEBI:15378"/>
        <dbReference type="ChEBI" id="CHEBI:43474"/>
        <dbReference type="ChEBI" id="CHEBI:57783"/>
        <dbReference type="ChEBI" id="CHEBI:64076"/>
        <dbReference type="ChEBI" id="CHEBI:456215"/>
        <dbReference type="ChEBI" id="CHEBI:456216"/>
        <dbReference type="EC" id="4.2.1.136"/>
    </reaction>
</comment>